<dbReference type="EMBL" id="LR797166">
    <property type="protein sequence ID" value="CAB4191310.1"/>
    <property type="molecule type" value="Genomic_DNA"/>
</dbReference>
<protein>
    <submittedName>
        <fullName evidence="1">Uncharacterized protein</fullName>
    </submittedName>
</protein>
<accession>A0A6J5R285</accession>
<sequence>MTKGEQVMAQGVAVESGSDRLTQVFEPQLEPLIGSATPRIHTPLNDLPSRGFELIDFADTIFENGFMPW</sequence>
<feature type="non-terminal residue" evidence="1">
    <location>
        <position position="69"/>
    </location>
</feature>
<organism evidence="1">
    <name type="scientific">uncultured Caudovirales phage</name>
    <dbReference type="NCBI Taxonomy" id="2100421"/>
    <lineage>
        <taxon>Viruses</taxon>
        <taxon>Duplodnaviria</taxon>
        <taxon>Heunggongvirae</taxon>
        <taxon>Uroviricota</taxon>
        <taxon>Caudoviricetes</taxon>
        <taxon>Peduoviridae</taxon>
        <taxon>Maltschvirus</taxon>
        <taxon>Maltschvirus maltsch</taxon>
    </lineage>
</organism>
<gene>
    <name evidence="1" type="ORF">UFOVP1221_20</name>
</gene>
<evidence type="ECO:0000313" key="1">
    <source>
        <dbReference type="EMBL" id="CAB4191310.1"/>
    </source>
</evidence>
<proteinExistence type="predicted"/>
<reference evidence="1" key="1">
    <citation type="submission" date="2020-05" db="EMBL/GenBank/DDBJ databases">
        <authorList>
            <person name="Chiriac C."/>
            <person name="Salcher M."/>
            <person name="Ghai R."/>
            <person name="Kavagutti S V."/>
        </authorList>
    </citation>
    <scope>NUCLEOTIDE SEQUENCE</scope>
</reference>
<name>A0A6J5R285_9CAUD</name>